<proteinExistence type="predicted"/>
<dbReference type="CDD" id="cd04301">
    <property type="entry name" value="NAT_SF"/>
    <property type="match status" value="2"/>
</dbReference>
<dbReference type="PANTHER" id="PTHR43072">
    <property type="entry name" value="N-ACETYLTRANSFERASE"/>
    <property type="match status" value="1"/>
</dbReference>
<dbReference type="PROSITE" id="PS51186">
    <property type="entry name" value="GNAT"/>
    <property type="match status" value="2"/>
</dbReference>
<sequence length="318" mass="35135">MMTLASIEVVEGADSDIVSLLDTVGLPRPDNSPIAFWKLAQGQSCVGVVGAERWGSVALLRSLAVKPTARQRGFATLLIRVALESLQQQGIREVWLFTETAHDCFLEWGFLDRPRLDGPRVIQTSHEGRGACPASAALMALDLTRPVLRVRRAGTTDAAAIAHIYNQGIRTRLATLETAERTPEDRAVWLTERSVRFPVLVALDAQGVVGWLSLNPFSPREAYRSVADVSVYVDGRARRTGVGSRLLQAGMTEASRQGFHKLVLTLFPENHAARALYLRYGFQSVGILREQGVLDGRWRDTEMMDYLLPSRSVAWAAR</sequence>
<dbReference type="Gene3D" id="3.40.630.30">
    <property type="match status" value="2"/>
</dbReference>
<feature type="domain" description="N-acetyltransferase" evidence="3">
    <location>
        <begin position="1"/>
        <end position="144"/>
    </location>
</feature>
<gene>
    <name evidence="4" type="ORF">JZ786_04480</name>
</gene>
<dbReference type="Pfam" id="PF00583">
    <property type="entry name" value="Acetyltransf_1"/>
    <property type="match status" value="2"/>
</dbReference>
<dbReference type="InterPro" id="IPR016181">
    <property type="entry name" value="Acyl_CoA_acyltransferase"/>
</dbReference>
<dbReference type="NCBIfam" id="NF040503">
    <property type="entry name" value="resist_ArsN1a"/>
    <property type="match status" value="1"/>
</dbReference>
<dbReference type="EMBL" id="CP071182">
    <property type="protein sequence ID" value="QSO48258.1"/>
    <property type="molecule type" value="Genomic_DNA"/>
</dbReference>
<protein>
    <submittedName>
        <fullName evidence="4">GNAT family N-acetyltransferase</fullName>
    </submittedName>
</protein>
<evidence type="ECO:0000313" key="5">
    <source>
        <dbReference type="Proteomes" id="UP000663505"/>
    </source>
</evidence>
<dbReference type="RefSeq" id="WP_206657593.1">
    <property type="nucleotide sequence ID" value="NZ_CP071182.1"/>
</dbReference>
<evidence type="ECO:0000313" key="4">
    <source>
        <dbReference type="EMBL" id="QSO48258.1"/>
    </source>
</evidence>
<reference evidence="4 5" key="1">
    <citation type="submission" date="2021-02" db="EMBL/GenBank/DDBJ databases">
        <title>Alicyclobacillus curvatus sp. nov. and Alicyclobacillus mengziensis sp. nov., two acidophilic bacteria isolated from acid mine drainage.</title>
        <authorList>
            <person name="Huang Y."/>
        </authorList>
    </citation>
    <scope>NUCLEOTIDE SEQUENCE [LARGE SCALE GENOMIC DNA]</scope>
    <source>
        <strain evidence="4 5">S30H14</strain>
    </source>
</reference>
<dbReference type="SUPFAM" id="SSF55729">
    <property type="entry name" value="Acyl-CoA N-acyltransferases (Nat)"/>
    <property type="match status" value="2"/>
</dbReference>
<accession>A0A9X7Z8F7</accession>
<dbReference type="AlphaFoldDB" id="A0A9X7Z8F7"/>
<dbReference type="GO" id="GO:0016747">
    <property type="term" value="F:acyltransferase activity, transferring groups other than amino-acyl groups"/>
    <property type="evidence" value="ECO:0007669"/>
    <property type="project" value="InterPro"/>
</dbReference>
<organism evidence="4 5">
    <name type="scientific">Alicyclobacillus mengziensis</name>
    <dbReference type="NCBI Taxonomy" id="2931921"/>
    <lineage>
        <taxon>Bacteria</taxon>
        <taxon>Bacillati</taxon>
        <taxon>Bacillota</taxon>
        <taxon>Bacilli</taxon>
        <taxon>Bacillales</taxon>
        <taxon>Alicyclobacillaceae</taxon>
        <taxon>Alicyclobacillus</taxon>
    </lineage>
</organism>
<dbReference type="InterPro" id="IPR000182">
    <property type="entry name" value="GNAT_dom"/>
</dbReference>
<feature type="domain" description="N-acetyltransferase" evidence="3">
    <location>
        <begin position="148"/>
        <end position="300"/>
    </location>
</feature>
<evidence type="ECO:0000256" key="1">
    <source>
        <dbReference type="ARBA" id="ARBA00022679"/>
    </source>
</evidence>
<dbReference type="Proteomes" id="UP000663505">
    <property type="component" value="Chromosome"/>
</dbReference>
<name>A0A9X7Z8F7_9BACL</name>
<dbReference type="PANTHER" id="PTHR43072:SF23">
    <property type="entry name" value="UPF0039 PROTEIN C11D3.02C"/>
    <property type="match status" value="1"/>
</dbReference>
<evidence type="ECO:0000259" key="3">
    <source>
        <dbReference type="PROSITE" id="PS51186"/>
    </source>
</evidence>
<keyword evidence="5" id="KW-1185">Reference proteome</keyword>
<keyword evidence="1" id="KW-0808">Transferase</keyword>
<keyword evidence="2" id="KW-0012">Acyltransferase</keyword>
<evidence type="ECO:0000256" key="2">
    <source>
        <dbReference type="ARBA" id="ARBA00023315"/>
    </source>
</evidence>
<dbReference type="KEGG" id="afx:JZ786_04480"/>